<dbReference type="STRING" id="8078.ENSFHEP00000002932"/>
<dbReference type="InterPro" id="IPR001810">
    <property type="entry name" value="F-box_dom"/>
</dbReference>
<accession>A0A3Q2NUH5</accession>
<feature type="domain" description="F-box" evidence="1">
    <location>
        <begin position="2"/>
        <end position="48"/>
    </location>
</feature>
<sequence>MALPPPPLPAEVWTHVFGYLSVPDKLSLRACCKYFRKLVDHWSLWRGWTAVLTFRSGVYTRRFWESLRRRKVASVVMRSTKAKDWKRLSLELPDVSALAVEQSGMEDLLFSADFARLQRLAVRNSDVVIDASRRPRLEQLTHLSLCEVTFPIKSSFLPFLSHLRNLTSLTCHNSGHAVEPVRMMESLLSSLPKLQHLSLSTKRACVCAPRRPVDARISSSSLSTLELIQRSDHFFPVNAMKTVPHLSGLSVVSGEEYQRTPSGSSHLAFLLNTWLLDLPGLSALAVTRGPPVGAYVASIPATVRSLTLRGSSLSPDDASAVSAQLPDLLHLHLDPWPSRLEADVARLPELFPKLRSLKLRRQSAAERDFLQLQRLQDLERLEILDGAQHPSRLAAQLQALTKNRLRVSASARPSDPMLCPCVLQAQ</sequence>
<reference evidence="2" key="2">
    <citation type="submission" date="2025-09" db="UniProtKB">
        <authorList>
            <consortium name="Ensembl"/>
        </authorList>
    </citation>
    <scope>IDENTIFICATION</scope>
</reference>
<dbReference type="SUPFAM" id="SSF81383">
    <property type="entry name" value="F-box domain"/>
    <property type="match status" value="1"/>
</dbReference>
<dbReference type="InterPro" id="IPR036047">
    <property type="entry name" value="F-box-like_dom_sf"/>
</dbReference>
<name>A0A3Q2NUH5_FUNHE</name>
<dbReference type="Pfam" id="PF12937">
    <property type="entry name" value="F-box-like"/>
    <property type="match status" value="1"/>
</dbReference>
<dbReference type="Gene3D" id="1.20.1280.50">
    <property type="match status" value="1"/>
</dbReference>
<dbReference type="InterPro" id="IPR032675">
    <property type="entry name" value="LRR_dom_sf"/>
</dbReference>
<evidence type="ECO:0000259" key="1">
    <source>
        <dbReference type="PROSITE" id="PS50181"/>
    </source>
</evidence>
<dbReference type="PROSITE" id="PS50181">
    <property type="entry name" value="FBOX"/>
    <property type="match status" value="1"/>
</dbReference>
<dbReference type="GeneTree" id="ENSGT00530000069038"/>
<dbReference type="PANTHER" id="PTHR38926">
    <property type="entry name" value="F-BOX DOMAIN CONTAINING PROTEIN, EXPRESSED"/>
    <property type="match status" value="1"/>
</dbReference>
<reference evidence="2" key="1">
    <citation type="submission" date="2025-08" db="UniProtKB">
        <authorList>
            <consortium name="Ensembl"/>
        </authorList>
    </citation>
    <scope>IDENTIFICATION</scope>
</reference>
<evidence type="ECO:0000313" key="2">
    <source>
        <dbReference type="Ensembl" id="ENSFHEP00000002932.1"/>
    </source>
</evidence>
<organism evidence="2 3">
    <name type="scientific">Fundulus heteroclitus</name>
    <name type="common">Killifish</name>
    <name type="synonym">Mummichog</name>
    <dbReference type="NCBI Taxonomy" id="8078"/>
    <lineage>
        <taxon>Eukaryota</taxon>
        <taxon>Metazoa</taxon>
        <taxon>Chordata</taxon>
        <taxon>Craniata</taxon>
        <taxon>Vertebrata</taxon>
        <taxon>Euteleostomi</taxon>
        <taxon>Actinopterygii</taxon>
        <taxon>Neopterygii</taxon>
        <taxon>Teleostei</taxon>
        <taxon>Neoteleostei</taxon>
        <taxon>Acanthomorphata</taxon>
        <taxon>Ovalentaria</taxon>
        <taxon>Atherinomorphae</taxon>
        <taxon>Cyprinodontiformes</taxon>
        <taxon>Fundulidae</taxon>
        <taxon>Fundulus</taxon>
    </lineage>
</organism>
<dbReference type="PANTHER" id="PTHR38926:SF72">
    <property type="entry name" value="IM:7136021-RELATED"/>
    <property type="match status" value="1"/>
</dbReference>
<dbReference type="SMART" id="SM00256">
    <property type="entry name" value="FBOX"/>
    <property type="match status" value="1"/>
</dbReference>
<dbReference type="AlphaFoldDB" id="A0A3Q2NUH5"/>
<keyword evidence="3" id="KW-1185">Reference proteome</keyword>
<proteinExistence type="predicted"/>
<dbReference type="Proteomes" id="UP000265000">
    <property type="component" value="Unplaced"/>
</dbReference>
<evidence type="ECO:0000313" key="3">
    <source>
        <dbReference type="Proteomes" id="UP000265000"/>
    </source>
</evidence>
<dbReference type="Gene3D" id="3.80.10.10">
    <property type="entry name" value="Ribonuclease Inhibitor"/>
    <property type="match status" value="1"/>
</dbReference>
<protein>
    <recommendedName>
        <fullName evidence="1">F-box domain-containing protein</fullName>
    </recommendedName>
</protein>
<dbReference type="Ensembl" id="ENSFHET00000011411.1">
    <property type="protein sequence ID" value="ENSFHEP00000002932.1"/>
    <property type="gene ID" value="ENSFHEG00000003749.1"/>
</dbReference>
<dbReference type="SUPFAM" id="SSF52047">
    <property type="entry name" value="RNI-like"/>
    <property type="match status" value="1"/>
</dbReference>